<feature type="transmembrane region" description="Helical" evidence="8">
    <location>
        <begin position="71"/>
        <end position="91"/>
    </location>
</feature>
<dbReference type="AlphaFoldDB" id="A0A4Z0GKH6"/>
<dbReference type="EMBL" id="SRJD01000029">
    <property type="protein sequence ID" value="TGA96195.1"/>
    <property type="molecule type" value="Genomic_DNA"/>
</dbReference>
<keyword evidence="3" id="KW-0997">Cell inner membrane</keyword>
<dbReference type="InterPro" id="IPR050539">
    <property type="entry name" value="ThrE_Dicarb/AminoAcid_Exp"/>
</dbReference>
<feature type="transmembrane region" description="Helical" evidence="8">
    <location>
        <begin position="21"/>
        <end position="40"/>
    </location>
</feature>
<dbReference type="PANTHER" id="PTHR34390:SF1">
    <property type="entry name" value="SUCCINATE TRANSPORTER SUBUNIT YJJB-RELATED"/>
    <property type="match status" value="1"/>
</dbReference>
<sequence>MTSFIATCAFGIIYNIPRKPLIHGGLIGAIAWLIYFFLYQWNGNDFVATFAASFVIALTSQIFARLYKNPVIVYSVAGIIPLVPGGLTYTVMSRVVGDHYDMAIHLAEKAFVLSGAIAMGLIFAEVLYQIFKKNFFDKVKKLNTGVTFSRK</sequence>
<comment type="caution">
    <text evidence="10">The sequence shown here is derived from an EMBL/GenBank/DDBJ whole genome shotgun (WGS) entry which is preliminary data.</text>
</comment>
<protein>
    <submittedName>
        <fullName evidence="10">Threonine/serine exporter</fullName>
    </submittedName>
</protein>
<feature type="transmembrane region" description="Helical" evidence="8">
    <location>
        <begin position="111"/>
        <end position="131"/>
    </location>
</feature>
<evidence type="ECO:0000256" key="5">
    <source>
        <dbReference type="ARBA" id="ARBA00022989"/>
    </source>
</evidence>
<feature type="transmembrane region" description="Helical" evidence="8">
    <location>
        <begin position="46"/>
        <end position="64"/>
    </location>
</feature>
<evidence type="ECO:0000256" key="1">
    <source>
        <dbReference type="ARBA" id="ARBA00004651"/>
    </source>
</evidence>
<comment type="subcellular location">
    <subcellularLocation>
        <location evidence="1">Cell membrane</location>
        <topology evidence="1">Multi-pass membrane protein</topology>
    </subcellularLocation>
</comment>
<evidence type="ECO:0000256" key="2">
    <source>
        <dbReference type="ARBA" id="ARBA00022475"/>
    </source>
</evidence>
<keyword evidence="5 8" id="KW-1133">Transmembrane helix</keyword>
<dbReference type="GO" id="GO:0005886">
    <property type="term" value="C:plasma membrane"/>
    <property type="evidence" value="ECO:0007669"/>
    <property type="project" value="UniProtKB-SubCell"/>
</dbReference>
<comment type="similarity">
    <text evidence="7">Belongs to the ThrE exporter (TC 2.A.79) family.</text>
</comment>
<proteinExistence type="inferred from homology"/>
<keyword evidence="11" id="KW-1185">Reference proteome</keyword>
<keyword evidence="4 8" id="KW-0812">Transmembrane</keyword>
<evidence type="ECO:0000259" key="9">
    <source>
        <dbReference type="Pfam" id="PF12821"/>
    </source>
</evidence>
<keyword evidence="2" id="KW-1003">Cell membrane</keyword>
<evidence type="ECO:0000256" key="3">
    <source>
        <dbReference type="ARBA" id="ARBA00022519"/>
    </source>
</evidence>
<accession>A0A4Z0GKH6</accession>
<evidence type="ECO:0000256" key="7">
    <source>
        <dbReference type="ARBA" id="ARBA00034125"/>
    </source>
</evidence>
<dbReference type="Proteomes" id="UP000298347">
    <property type="component" value="Unassembled WGS sequence"/>
</dbReference>
<dbReference type="GO" id="GO:0015744">
    <property type="term" value="P:succinate transport"/>
    <property type="evidence" value="ECO:0007669"/>
    <property type="project" value="TreeGrafter"/>
</dbReference>
<reference evidence="10 11" key="1">
    <citation type="journal article" date="2015" name="Int. J. Syst. Evol. Microbiol.">
        <title>Sporolactobacillus shoreae sp. nov. and Sporolactobacillus spathodeae sp. nov., two spore-forming lactic acid bacteria isolated from tree barks in Thailand.</title>
        <authorList>
            <person name="Thamacharoensuk T."/>
            <person name="Kitahara M."/>
            <person name="Ohkuma M."/>
            <person name="Thongchul N."/>
            <person name="Tanasupawat S."/>
        </authorList>
    </citation>
    <scope>NUCLEOTIDE SEQUENCE [LARGE SCALE GENOMIC DNA]</scope>
    <source>
        <strain evidence="10 11">BK92</strain>
    </source>
</reference>
<evidence type="ECO:0000256" key="8">
    <source>
        <dbReference type="SAM" id="Phobius"/>
    </source>
</evidence>
<evidence type="ECO:0000313" key="11">
    <source>
        <dbReference type="Proteomes" id="UP000298347"/>
    </source>
</evidence>
<dbReference type="InterPro" id="IPR024528">
    <property type="entry name" value="ThrE_2"/>
</dbReference>
<evidence type="ECO:0000256" key="4">
    <source>
        <dbReference type="ARBA" id="ARBA00022692"/>
    </source>
</evidence>
<dbReference type="OrthoDB" id="9810047at2"/>
<name>A0A4Z0GKH6_9BACL</name>
<gene>
    <name evidence="10" type="ORF">E4665_16415</name>
</gene>
<keyword evidence="6 8" id="KW-0472">Membrane</keyword>
<evidence type="ECO:0000256" key="6">
    <source>
        <dbReference type="ARBA" id="ARBA00023136"/>
    </source>
</evidence>
<feature type="domain" description="Threonine/Serine exporter ThrE" evidence="9">
    <location>
        <begin position="2"/>
        <end position="126"/>
    </location>
</feature>
<dbReference type="Pfam" id="PF12821">
    <property type="entry name" value="ThrE_2"/>
    <property type="match status" value="1"/>
</dbReference>
<dbReference type="PANTHER" id="PTHR34390">
    <property type="entry name" value="UPF0442 PROTEIN YJJB-RELATED"/>
    <property type="match status" value="1"/>
</dbReference>
<evidence type="ECO:0000313" key="10">
    <source>
        <dbReference type="EMBL" id="TGA96195.1"/>
    </source>
</evidence>
<organism evidence="10 11">
    <name type="scientific">Sporolactobacillus shoreae</name>
    <dbReference type="NCBI Taxonomy" id="1465501"/>
    <lineage>
        <taxon>Bacteria</taxon>
        <taxon>Bacillati</taxon>
        <taxon>Bacillota</taxon>
        <taxon>Bacilli</taxon>
        <taxon>Bacillales</taxon>
        <taxon>Sporolactobacillaceae</taxon>
        <taxon>Sporolactobacillus</taxon>
    </lineage>
</organism>